<dbReference type="Gene3D" id="2.10.25.10">
    <property type="entry name" value="Laminin"/>
    <property type="match status" value="1"/>
</dbReference>
<evidence type="ECO:0000256" key="3">
    <source>
        <dbReference type="PROSITE-ProRule" id="PRU00076"/>
    </source>
</evidence>
<evidence type="ECO:0000256" key="1">
    <source>
        <dbReference type="ARBA" id="ARBA00022536"/>
    </source>
</evidence>
<evidence type="ECO:0000313" key="6">
    <source>
        <dbReference type="EMBL" id="KAI1726323.1"/>
    </source>
</evidence>
<keyword evidence="1 3" id="KW-0245">EGF-like domain</keyword>
<organism evidence="6 7">
    <name type="scientific">Ditylenchus destructor</name>
    <dbReference type="NCBI Taxonomy" id="166010"/>
    <lineage>
        <taxon>Eukaryota</taxon>
        <taxon>Metazoa</taxon>
        <taxon>Ecdysozoa</taxon>
        <taxon>Nematoda</taxon>
        <taxon>Chromadorea</taxon>
        <taxon>Rhabditida</taxon>
        <taxon>Tylenchina</taxon>
        <taxon>Tylenchomorpha</taxon>
        <taxon>Sphaerularioidea</taxon>
        <taxon>Anguinidae</taxon>
        <taxon>Anguininae</taxon>
        <taxon>Ditylenchus</taxon>
    </lineage>
</organism>
<dbReference type="CDD" id="cd00054">
    <property type="entry name" value="EGF_CA"/>
    <property type="match status" value="1"/>
</dbReference>
<feature type="chain" id="PRO_5042110339" evidence="4">
    <location>
        <begin position="23"/>
        <end position="388"/>
    </location>
</feature>
<keyword evidence="2" id="KW-1015">Disulfide bond</keyword>
<dbReference type="EMBL" id="JAKKPZ010000002">
    <property type="protein sequence ID" value="KAI1726323.1"/>
    <property type="molecule type" value="Genomic_DNA"/>
</dbReference>
<dbReference type="InterPro" id="IPR001881">
    <property type="entry name" value="EGF-like_Ca-bd_dom"/>
</dbReference>
<evidence type="ECO:0000256" key="4">
    <source>
        <dbReference type="SAM" id="SignalP"/>
    </source>
</evidence>
<dbReference type="SMART" id="SM00179">
    <property type="entry name" value="EGF_CA"/>
    <property type="match status" value="1"/>
</dbReference>
<sequence>MFRMRFATLLSLLLAISSMTVCNTDEADDKSLSLFDDSYIARMENEIIGFSAQQKQEVLSKLGKIALYMRLYRSWIRSPITGHHGFEKYFPEPHVRFNAEIYDSCSTCIKELFSNIQKRATLLFPRKGQHIESFTLDEDIFRRTVTNGMFSYDVSVSYLMCFFTKKKLSLFARIPFCAYGVDKNQSKIWPSAAFKDYKSRDEFSSNDEGPEPLDDLLNQDAFQCADESFCPDPCCGRITGRSSSDNFKEAFCANSACLSNVNQTKSIAAKHDKNMDSKEKPTHSCYVDEIFNDDLIGIMENRWNLSCSCVTDNGTKDTSRIYRFDVGQCVDLNECFRVKCKDDEKCINTVGGYQCVCKFGYLREATNGQCVPIEFKYEDLYYGPFEQE</sequence>
<dbReference type="GO" id="GO:0005509">
    <property type="term" value="F:calcium ion binding"/>
    <property type="evidence" value="ECO:0007669"/>
    <property type="project" value="InterPro"/>
</dbReference>
<dbReference type="PROSITE" id="PS50026">
    <property type="entry name" value="EGF_3"/>
    <property type="match status" value="1"/>
</dbReference>
<accession>A0AAD4NDM2</accession>
<comment type="caution">
    <text evidence="3">Lacks conserved residue(s) required for the propagation of feature annotation.</text>
</comment>
<evidence type="ECO:0000313" key="7">
    <source>
        <dbReference type="Proteomes" id="UP001201812"/>
    </source>
</evidence>
<feature type="signal peptide" evidence="4">
    <location>
        <begin position="1"/>
        <end position="22"/>
    </location>
</feature>
<dbReference type="SUPFAM" id="SSF57196">
    <property type="entry name" value="EGF/Laminin"/>
    <property type="match status" value="1"/>
</dbReference>
<evidence type="ECO:0000256" key="2">
    <source>
        <dbReference type="ARBA" id="ARBA00023157"/>
    </source>
</evidence>
<comment type="caution">
    <text evidence="6">The sequence shown here is derived from an EMBL/GenBank/DDBJ whole genome shotgun (WGS) entry which is preliminary data.</text>
</comment>
<evidence type="ECO:0000259" key="5">
    <source>
        <dbReference type="PROSITE" id="PS50026"/>
    </source>
</evidence>
<dbReference type="InterPro" id="IPR049883">
    <property type="entry name" value="NOTCH1_EGF-like"/>
</dbReference>
<dbReference type="Proteomes" id="UP001201812">
    <property type="component" value="Unassembled WGS sequence"/>
</dbReference>
<dbReference type="PROSITE" id="PS00010">
    <property type="entry name" value="ASX_HYDROXYL"/>
    <property type="match status" value="1"/>
</dbReference>
<dbReference type="InterPro" id="IPR000152">
    <property type="entry name" value="EGF-type_Asp/Asn_hydroxyl_site"/>
</dbReference>
<proteinExistence type="predicted"/>
<gene>
    <name evidence="6" type="ORF">DdX_03037</name>
</gene>
<name>A0AAD4NDM2_9BILA</name>
<protein>
    <submittedName>
        <fullName evidence="6">Calcium-binding EGF domain-containing protein</fullName>
    </submittedName>
</protein>
<dbReference type="AlphaFoldDB" id="A0AAD4NDM2"/>
<dbReference type="InterPro" id="IPR000742">
    <property type="entry name" value="EGF"/>
</dbReference>
<dbReference type="PROSITE" id="PS01187">
    <property type="entry name" value="EGF_CA"/>
    <property type="match status" value="1"/>
</dbReference>
<dbReference type="Pfam" id="PF07645">
    <property type="entry name" value="EGF_CA"/>
    <property type="match status" value="1"/>
</dbReference>
<dbReference type="InterPro" id="IPR018097">
    <property type="entry name" value="EGF_Ca-bd_CS"/>
</dbReference>
<keyword evidence="7" id="KW-1185">Reference proteome</keyword>
<reference evidence="6" key="1">
    <citation type="submission" date="2022-01" db="EMBL/GenBank/DDBJ databases">
        <title>Genome Sequence Resource for Two Populations of Ditylenchus destructor, the Migratory Endoparasitic Phytonematode.</title>
        <authorList>
            <person name="Zhang H."/>
            <person name="Lin R."/>
            <person name="Xie B."/>
        </authorList>
    </citation>
    <scope>NUCLEOTIDE SEQUENCE</scope>
    <source>
        <strain evidence="6">BazhouSP</strain>
    </source>
</reference>
<keyword evidence="4" id="KW-0732">Signal</keyword>
<feature type="domain" description="EGF-like" evidence="5">
    <location>
        <begin position="331"/>
        <end position="367"/>
    </location>
</feature>